<comment type="caution">
    <text evidence="2">The sequence shown here is derived from an EMBL/GenBank/DDBJ whole genome shotgun (WGS) entry which is preliminary data.</text>
</comment>
<dbReference type="EMBL" id="BMAC01000063">
    <property type="protein sequence ID" value="GFP83358.1"/>
    <property type="molecule type" value="Genomic_DNA"/>
</dbReference>
<keyword evidence="3" id="KW-1185">Reference proteome</keyword>
<evidence type="ECO:0000256" key="1">
    <source>
        <dbReference type="SAM" id="MobiDB-lite"/>
    </source>
</evidence>
<evidence type="ECO:0000313" key="2">
    <source>
        <dbReference type="EMBL" id="GFP83358.1"/>
    </source>
</evidence>
<organism evidence="2 3">
    <name type="scientific">Phtheirospermum japonicum</name>
    <dbReference type="NCBI Taxonomy" id="374723"/>
    <lineage>
        <taxon>Eukaryota</taxon>
        <taxon>Viridiplantae</taxon>
        <taxon>Streptophyta</taxon>
        <taxon>Embryophyta</taxon>
        <taxon>Tracheophyta</taxon>
        <taxon>Spermatophyta</taxon>
        <taxon>Magnoliopsida</taxon>
        <taxon>eudicotyledons</taxon>
        <taxon>Gunneridae</taxon>
        <taxon>Pentapetalae</taxon>
        <taxon>asterids</taxon>
        <taxon>lamiids</taxon>
        <taxon>Lamiales</taxon>
        <taxon>Orobanchaceae</taxon>
        <taxon>Orobanchaceae incertae sedis</taxon>
        <taxon>Phtheirospermum</taxon>
    </lineage>
</organism>
<gene>
    <name evidence="2" type="ORF">PHJA_000479200</name>
</gene>
<dbReference type="Proteomes" id="UP000653305">
    <property type="component" value="Unassembled WGS sequence"/>
</dbReference>
<reference evidence="2" key="1">
    <citation type="submission" date="2020-07" db="EMBL/GenBank/DDBJ databases">
        <title>Ethylene signaling mediates host invasion by parasitic plants.</title>
        <authorList>
            <person name="Yoshida S."/>
        </authorList>
    </citation>
    <scope>NUCLEOTIDE SEQUENCE</scope>
    <source>
        <strain evidence="2">Okayama</strain>
    </source>
</reference>
<dbReference type="AlphaFoldDB" id="A0A830BE04"/>
<feature type="compositionally biased region" description="Polar residues" evidence="1">
    <location>
        <begin position="34"/>
        <end position="48"/>
    </location>
</feature>
<sequence length="73" mass="8769">METATNYGSWPRQHPRRKGDRRKRELTSIPRASYSFSLNHDRGANQNRKIPIGFRHNQARTDDFHYVKETLYH</sequence>
<proteinExistence type="predicted"/>
<accession>A0A830BE04</accession>
<evidence type="ECO:0000313" key="3">
    <source>
        <dbReference type="Proteomes" id="UP000653305"/>
    </source>
</evidence>
<protein>
    <submittedName>
        <fullName evidence="2">Uncharacterized protein</fullName>
    </submittedName>
</protein>
<feature type="region of interest" description="Disordered" evidence="1">
    <location>
        <begin position="1"/>
        <end position="49"/>
    </location>
</feature>
<name>A0A830BE04_9LAMI</name>